<protein>
    <submittedName>
        <fullName evidence="2">Uncharacterized protein</fullName>
    </submittedName>
</protein>
<feature type="region of interest" description="Disordered" evidence="1">
    <location>
        <begin position="39"/>
        <end position="59"/>
    </location>
</feature>
<proteinExistence type="predicted"/>
<dbReference type="Proteomes" id="UP001153954">
    <property type="component" value="Unassembled WGS sequence"/>
</dbReference>
<keyword evidence="3" id="KW-1185">Reference proteome</keyword>
<comment type="caution">
    <text evidence="2">The sequence shown here is derived from an EMBL/GenBank/DDBJ whole genome shotgun (WGS) entry which is preliminary data.</text>
</comment>
<evidence type="ECO:0000313" key="2">
    <source>
        <dbReference type="EMBL" id="CAH2095943.1"/>
    </source>
</evidence>
<sequence length="333" mass="38557">MPALWQSSQRPMYIRTVWVDGFRHAILTQDDPHFQKLCAKRRRPHSSASSAKSTFNRNIRSSLSHHDDLTDCLRKINLVIKNEIVHERTEQQPHIEKLNLADVENCEDDFFAQESPQPLCDINSFRLNLETGNMRAVRSNRTARADTKENTELSDRVLQWLDLAGKVNLLTLDNVERMSQPRHSWPEIQRRNLTKSKTATDLRTKEVKQFVDAKTNGIIDRQEFHMPTSANTIEKYARQSRNVKSSSRHDTKVRENKKVKDMRASVIETRQKVANERIAVEKQYAEMVNKKLIPDVGKVKKQVHIFMPESLNKKFNSNTSAITESILSVSEKS</sequence>
<evidence type="ECO:0000313" key="3">
    <source>
        <dbReference type="Proteomes" id="UP001153954"/>
    </source>
</evidence>
<accession>A0AAU9UD39</accession>
<dbReference type="EMBL" id="CAKOGL010000016">
    <property type="protein sequence ID" value="CAH2095943.1"/>
    <property type="molecule type" value="Genomic_DNA"/>
</dbReference>
<reference evidence="2" key="1">
    <citation type="submission" date="2022-03" db="EMBL/GenBank/DDBJ databases">
        <authorList>
            <person name="Tunstrom K."/>
        </authorList>
    </citation>
    <scope>NUCLEOTIDE SEQUENCE</scope>
</reference>
<gene>
    <name evidence="2" type="ORF">EEDITHA_LOCUS11336</name>
</gene>
<evidence type="ECO:0000256" key="1">
    <source>
        <dbReference type="SAM" id="MobiDB-lite"/>
    </source>
</evidence>
<name>A0AAU9UD39_EUPED</name>
<dbReference type="AlphaFoldDB" id="A0AAU9UD39"/>
<organism evidence="2 3">
    <name type="scientific">Euphydryas editha</name>
    <name type="common">Edith's checkerspot</name>
    <dbReference type="NCBI Taxonomy" id="104508"/>
    <lineage>
        <taxon>Eukaryota</taxon>
        <taxon>Metazoa</taxon>
        <taxon>Ecdysozoa</taxon>
        <taxon>Arthropoda</taxon>
        <taxon>Hexapoda</taxon>
        <taxon>Insecta</taxon>
        <taxon>Pterygota</taxon>
        <taxon>Neoptera</taxon>
        <taxon>Endopterygota</taxon>
        <taxon>Lepidoptera</taxon>
        <taxon>Glossata</taxon>
        <taxon>Ditrysia</taxon>
        <taxon>Papilionoidea</taxon>
        <taxon>Nymphalidae</taxon>
        <taxon>Nymphalinae</taxon>
        <taxon>Euphydryas</taxon>
    </lineage>
</organism>
<feature type="compositionally biased region" description="Polar residues" evidence="1">
    <location>
        <begin position="46"/>
        <end position="59"/>
    </location>
</feature>